<evidence type="ECO:0000313" key="9">
    <source>
        <dbReference type="EMBL" id="MDR5896024.1"/>
    </source>
</evidence>
<dbReference type="PIRSF" id="PIRSF006487">
    <property type="entry name" value="GcvT"/>
    <property type="match status" value="1"/>
</dbReference>
<keyword evidence="3" id="KW-0032">Aminotransferase</keyword>
<dbReference type="Pfam" id="PF01571">
    <property type="entry name" value="GCV_T"/>
    <property type="match status" value="1"/>
</dbReference>
<organism evidence="9 10">
    <name type="scientific">Larsenimonas suaedae</name>
    <dbReference type="NCBI Taxonomy" id="1851019"/>
    <lineage>
        <taxon>Bacteria</taxon>
        <taxon>Pseudomonadati</taxon>
        <taxon>Pseudomonadota</taxon>
        <taxon>Gammaproteobacteria</taxon>
        <taxon>Oceanospirillales</taxon>
        <taxon>Halomonadaceae</taxon>
        <taxon>Larsenimonas</taxon>
    </lineage>
</organism>
<dbReference type="PANTHER" id="PTHR43757">
    <property type="entry name" value="AMINOMETHYLTRANSFERASE"/>
    <property type="match status" value="1"/>
</dbReference>
<dbReference type="EMBL" id="JARWAO010000003">
    <property type="protein sequence ID" value="MDR5896024.1"/>
    <property type="molecule type" value="Genomic_DNA"/>
</dbReference>
<evidence type="ECO:0000256" key="3">
    <source>
        <dbReference type="ARBA" id="ARBA00022576"/>
    </source>
</evidence>
<comment type="similarity">
    <text evidence="1">Belongs to the GcvT family.</text>
</comment>
<accession>A0ABU1GVF6</accession>
<dbReference type="Gene3D" id="3.30.1360.120">
    <property type="entry name" value="Probable tRNA modification gtpase trme, domain 1"/>
    <property type="match status" value="1"/>
</dbReference>
<dbReference type="RefSeq" id="WP_251589965.1">
    <property type="nucleotide sequence ID" value="NZ_JAMLJI010000001.1"/>
</dbReference>
<dbReference type="GO" id="GO:0004047">
    <property type="term" value="F:aminomethyltransferase activity"/>
    <property type="evidence" value="ECO:0007669"/>
    <property type="project" value="UniProtKB-EC"/>
</dbReference>
<dbReference type="InterPro" id="IPR029043">
    <property type="entry name" value="GcvT/YgfZ_C"/>
</dbReference>
<proteinExistence type="inferred from homology"/>
<feature type="domain" description="GCVT N-terminal" evidence="7">
    <location>
        <begin position="9"/>
        <end position="256"/>
    </location>
</feature>
<evidence type="ECO:0000256" key="1">
    <source>
        <dbReference type="ARBA" id="ARBA00008609"/>
    </source>
</evidence>
<dbReference type="Gene3D" id="2.40.30.110">
    <property type="entry name" value="Aminomethyltransferase beta-barrel domains"/>
    <property type="match status" value="1"/>
</dbReference>
<dbReference type="Gene3D" id="4.10.1250.10">
    <property type="entry name" value="Aminomethyltransferase fragment"/>
    <property type="match status" value="1"/>
</dbReference>
<feature type="domain" description="Aminomethyltransferase C-terminal" evidence="8">
    <location>
        <begin position="286"/>
        <end position="363"/>
    </location>
</feature>
<reference evidence="9 10" key="1">
    <citation type="submission" date="2023-04" db="EMBL/GenBank/DDBJ databases">
        <title>A long-awaited taxogenomic arrangement of the family Halomonadaceae.</title>
        <authorList>
            <person name="De La Haba R."/>
            <person name="Chuvochina M."/>
            <person name="Wittouck S."/>
            <person name="Arahal D.R."/>
            <person name="Sanchez-Porro C."/>
            <person name="Hugenholtz P."/>
            <person name="Ventosa A."/>
        </authorList>
    </citation>
    <scope>NUCLEOTIDE SEQUENCE [LARGE SCALE GENOMIC DNA]</scope>
    <source>
        <strain evidence="9 10">DSM 22428</strain>
    </source>
</reference>
<dbReference type="NCBIfam" id="TIGR00528">
    <property type="entry name" value="gcvT"/>
    <property type="match status" value="1"/>
</dbReference>
<dbReference type="SUPFAM" id="SSF103025">
    <property type="entry name" value="Folate-binding domain"/>
    <property type="match status" value="1"/>
</dbReference>
<evidence type="ECO:0000256" key="6">
    <source>
        <dbReference type="ARBA" id="ARBA00047665"/>
    </source>
</evidence>
<dbReference type="EC" id="2.1.2.10" evidence="2"/>
<evidence type="ECO:0000313" key="10">
    <source>
        <dbReference type="Proteomes" id="UP001269375"/>
    </source>
</evidence>
<evidence type="ECO:0000256" key="5">
    <source>
        <dbReference type="ARBA" id="ARBA00031395"/>
    </source>
</evidence>
<evidence type="ECO:0000259" key="7">
    <source>
        <dbReference type="Pfam" id="PF01571"/>
    </source>
</evidence>
<comment type="catalytic activity">
    <reaction evidence="6">
        <text>N(6)-[(R)-S(8)-aminomethyldihydrolipoyl]-L-lysyl-[protein] + (6S)-5,6,7,8-tetrahydrofolate = N(6)-[(R)-dihydrolipoyl]-L-lysyl-[protein] + (6R)-5,10-methylene-5,6,7,8-tetrahydrofolate + NH4(+)</text>
        <dbReference type="Rhea" id="RHEA:16945"/>
        <dbReference type="Rhea" id="RHEA-COMP:10475"/>
        <dbReference type="Rhea" id="RHEA-COMP:10492"/>
        <dbReference type="ChEBI" id="CHEBI:15636"/>
        <dbReference type="ChEBI" id="CHEBI:28938"/>
        <dbReference type="ChEBI" id="CHEBI:57453"/>
        <dbReference type="ChEBI" id="CHEBI:83100"/>
        <dbReference type="ChEBI" id="CHEBI:83143"/>
        <dbReference type="EC" id="2.1.2.10"/>
    </reaction>
</comment>
<dbReference type="Proteomes" id="UP001269375">
    <property type="component" value="Unassembled WGS sequence"/>
</dbReference>
<name>A0ABU1GVF6_9GAMM</name>
<dbReference type="NCBIfam" id="NF010093">
    <property type="entry name" value="PRK13579.1"/>
    <property type="match status" value="1"/>
</dbReference>
<dbReference type="InterPro" id="IPR028896">
    <property type="entry name" value="GcvT/YgfZ/DmdA"/>
</dbReference>
<sequence length="369" mass="39839">MTSLHQTPLHELHARSGAKFTDFAGYEMPVQFAMGVKREHEHTRSACGVFDVSHMGQVVLTGEGCAEALETLVCADIVGLSPGRQRYALFTTQEGGVVDDLMVANQGDALHLVINAARRDIDITLLKTGLPDQVNVEVLSRALIAVQGPKASEVLKALNPETETMVFMDHRALALADIPVWLSRSGYTGEDGFEISVAEADAERLMEHLLAFESVEPIGLGARDSLRLEAGLCLYGNDLDEQTTPIEAGLHWAVGKARRQGGEREGGFPGADVILTQLANRDHLTQRVGLVASGRAPVRAGSALFDEQDNQVGEISSGTFGPTLGKPIAMAYLPVEMTQNGTKVWADVRGKRHEMTVTAMPFVTPNYAR</sequence>
<dbReference type="InterPro" id="IPR027266">
    <property type="entry name" value="TrmE/GcvT-like"/>
</dbReference>
<dbReference type="InterPro" id="IPR013977">
    <property type="entry name" value="GcvT_C"/>
</dbReference>
<comment type="caution">
    <text evidence="9">The sequence shown here is derived from an EMBL/GenBank/DDBJ whole genome shotgun (WGS) entry which is preliminary data.</text>
</comment>
<keyword evidence="4 9" id="KW-0808">Transferase</keyword>
<dbReference type="Gene3D" id="3.30.70.1400">
    <property type="entry name" value="Aminomethyltransferase beta-barrel domains"/>
    <property type="match status" value="1"/>
</dbReference>
<dbReference type="InterPro" id="IPR006223">
    <property type="entry name" value="GcvT"/>
</dbReference>
<evidence type="ECO:0000256" key="4">
    <source>
        <dbReference type="ARBA" id="ARBA00022679"/>
    </source>
</evidence>
<dbReference type="InterPro" id="IPR006222">
    <property type="entry name" value="GCVT_N"/>
</dbReference>
<gene>
    <name evidence="9" type="primary">gcvT</name>
    <name evidence="9" type="ORF">QC825_08080</name>
</gene>
<dbReference type="SUPFAM" id="SSF101790">
    <property type="entry name" value="Aminomethyltransferase beta-barrel domain"/>
    <property type="match status" value="1"/>
</dbReference>
<protein>
    <recommendedName>
        <fullName evidence="2">aminomethyltransferase</fullName>
        <ecNumber evidence="2">2.1.2.10</ecNumber>
    </recommendedName>
    <alternativeName>
        <fullName evidence="5">Glycine cleavage system T protein</fullName>
    </alternativeName>
</protein>
<dbReference type="NCBIfam" id="NF001567">
    <property type="entry name" value="PRK00389.1"/>
    <property type="match status" value="1"/>
</dbReference>
<evidence type="ECO:0000256" key="2">
    <source>
        <dbReference type="ARBA" id="ARBA00012616"/>
    </source>
</evidence>
<dbReference type="PANTHER" id="PTHR43757:SF2">
    <property type="entry name" value="AMINOMETHYLTRANSFERASE, MITOCHONDRIAL"/>
    <property type="match status" value="1"/>
</dbReference>
<evidence type="ECO:0000259" key="8">
    <source>
        <dbReference type="Pfam" id="PF08669"/>
    </source>
</evidence>
<dbReference type="Pfam" id="PF08669">
    <property type="entry name" value="GCV_T_C"/>
    <property type="match status" value="1"/>
</dbReference>
<keyword evidence="10" id="KW-1185">Reference proteome</keyword>